<dbReference type="PANTHER" id="PTHR37814">
    <property type="entry name" value="CONSERVED MEMBRANE PROTEIN"/>
    <property type="match status" value="1"/>
</dbReference>
<name>A0ABS7KYY5_CLOSR</name>
<feature type="transmembrane region" description="Helical" evidence="1">
    <location>
        <begin position="303"/>
        <end position="323"/>
    </location>
</feature>
<dbReference type="Proteomes" id="UP001299068">
    <property type="component" value="Unassembled WGS sequence"/>
</dbReference>
<dbReference type="PANTHER" id="PTHR37814:SF1">
    <property type="entry name" value="MEMBRANE PROTEIN"/>
    <property type="match status" value="1"/>
</dbReference>
<dbReference type="Gene3D" id="1.20.1740.10">
    <property type="entry name" value="Amino acid/polyamine transporter I"/>
    <property type="match status" value="1"/>
</dbReference>
<reference evidence="2 3" key="1">
    <citation type="journal article" date="2021" name="Cell Host Microbe">
        <title>in vivo commensal control of Clostridioides difficile virulence.</title>
        <authorList>
            <person name="Girinathan B.P."/>
            <person name="Dibenedetto N."/>
            <person name="Worley J.N."/>
            <person name="Peltier J."/>
            <person name="Arrieta-Ortiz M.L."/>
            <person name="Rupa Christinal Immanuel S."/>
            <person name="Lavin R."/>
            <person name="Delaney M.L."/>
            <person name="Cummins C."/>
            <person name="Hoffmann M."/>
            <person name="Luo Y."/>
            <person name="Gonzalez-Escalona N."/>
            <person name="Allard M."/>
            <person name="Onderdonk A.B."/>
            <person name="Gerber G.K."/>
            <person name="Sonenshein A.L."/>
            <person name="Baliga N."/>
            <person name="Dupuy B."/>
            <person name="Bry L."/>
        </authorList>
    </citation>
    <scope>NUCLEOTIDE SEQUENCE [LARGE SCALE GENOMIC DNA]</scope>
    <source>
        <strain evidence="2 3">DSM 599</strain>
    </source>
</reference>
<keyword evidence="3" id="KW-1185">Reference proteome</keyword>
<feature type="transmembrane region" description="Helical" evidence="1">
    <location>
        <begin position="37"/>
        <end position="59"/>
    </location>
</feature>
<feature type="transmembrane region" description="Helical" evidence="1">
    <location>
        <begin position="86"/>
        <end position="110"/>
    </location>
</feature>
<keyword evidence="1" id="KW-0472">Membrane</keyword>
<feature type="transmembrane region" description="Helical" evidence="1">
    <location>
        <begin position="185"/>
        <end position="208"/>
    </location>
</feature>
<sequence>MKKEWIKVFQVAVVFIGTVVGAGLASGKEITQFFTSFGIASFISIIICGLFYIAMGTIISKISIKYKLESYGDVIHKISPNFFGKITGGITTIYLISSASIILAGSGALINQFFGIPKIVGTLIMIAVSIFFLLRGTNGLIEVNSFIVPTLIFTISTITILYFILCRDAITFENILSFTPKKESGLAVSTILYAGYNILCCCGVLVPLSTSIKKTKTMSLGVVFGALGLTLLCLMINLLLIINQPYIYTLEIPLLFVAKRFSTILQALLLMVILLEMFSTEVSDVYSISKTLEKTFKIGFKKGILLVLLIALPISQIGFGNLISTLYPLFGMLSLIFISQCLIFYFKNRKTLNS</sequence>
<protein>
    <submittedName>
        <fullName evidence="2">Transporter</fullName>
    </submittedName>
</protein>
<evidence type="ECO:0000256" key="1">
    <source>
        <dbReference type="SAM" id="Phobius"/>
    </source>
</evidence>
<dbReference type="EMBL" id="JAIKTU010000008">
    <property type="protein sequence ID" value="MBY0755974.1"/>
    <property type="molecule type" value="Genomic_DNA"/>
</dbReference>
<evidence type="ECO:0000313" key="3">
    <source>
        <dbReference type="Proteomes" id="UP001299068"/>
    </source>
</evidence>
<evidence type="ECO:0000313" key="2">
    <source>
        <dbReference type="EMBL" id="MBY0755974.1"/>
    </source>
</evidence>
<dbReference type="RefSeq" id="WP_221861298.1">
    <property type="nucleotide sequence ID" value="NZ_JAIKTU010000008.1"/>
</dbReference>
<feature type="transmembrane region" description="Helical" evidence="1">
    <location>
        <begin position="263"/>
        <end position="282"/>
    </location>
</feature>
<keyword evidence="1" id="KW-1133">Transmembrane helix</keyword>
<accession>A0ABS7KYY5</accession>
<comment type="caution">
    <text evidence="2">The sequence shown here is derived from an EMBL/GenBank/DDBJ whole genome shotgun (WGS) entry which is preliminary data.</text>
</comment>
<dbReference type="InterPro" id="IPR038728">
    <property type="entry name" value="YkvI-like"/>
</dbReference>
<proteinExistence type="predicted"/>
<feature type="transmembrane region" description="Helical" evidence="1">
    <location>
        <begin position="146"/>
        <end position="165"/>
    </location>
</feature>
<gene>
    <name evidence="2" type="ORF">K5V21_11000</name>
</gene>
<organism evidence="2 3">
    <name type="scientific">Clostridium sardiniense</name>
    <name type="common">Clostridium absonum</name>
    <dbReference type="NCBI Taxonomy" id="29369"/>
    <lineage>
        <taxon>Bacteria</taxon>
        <taxon>Bacillati</taxon>
        <taxon>Bacillota</taxon>
        <taxon>Clostridia</taxon>
        <taxon>Eubacteriales</taxon>
        <taxon>Clostridiaceae</taxon>
        <taxon>Clostridium</taxon>
    </lineage>
</organism>
<feature type="transmembrane region" description="Helical" evidence="1">
    <location>
        <begin position="116"/>
        <end position="134"/>
    </location>
</feature>
<keyword evidence="1" id="KW-0812">Transmembrane</keyword>
<feature type="transmembrane region" description="Helical" evidence="1">
    <location>
        <begin position="329"/>
        <end position="346"/>
    </location>
</feature>
<feature type="transmembrane region" description="Helical" evidence="1">
    <location>
        <begin position="220"/>
        <end position="243"/>
    </location>
</feature>